<reference evidence="5" key="1">
    <citation type="submission" date="2017-11" db="EMBL/GenBank/DDBJ databases">
        <authorList>
            <person name="Lima N.C."/>
            <person name="Parody-Merino A.M."/>
            <person name="Battley P.F."/>
            <person name="Fidler A.E."/>
            <person name="Prosdocimi F."/>
        </authorList>
    </citation>
    <scope>NUCLEOTIDE SEQUENCE [LARGE SCALE GENOMIC DNA]</scope>
</reference>
<accession>A0A2I0TE83</accession>
<keyword evidence="5" id="KW-1185">Reference proteome</keyword>
<keyword evidence="2" id="KW-0378">Hydrolase</keyword>
<gene>
    <name evidence="4" type="ORF">llap_17602</name>
</gene>
<dbReference type="Gene3D" id="3.30.420.40">
    <property type="match status" value="1"/>
</dbReference>
<reference evidence="5" key="2">
    <citation type="submission" date="2017-12" db="EMBL/GenBank/DDBJ databases">
        <title>Genome sequence of the Bar-tailed Godwit (Limosa lapponica baueri).</title>
        <authorList>
            <person name="Lima N.C.B."/>
            <person name="Parody-Merino A.M."/>
            <person name="Battley P.F."/>
            <person name="Fidler A.E."/>
            <person name="Prosdocimi F."/>
        </authorList>
    </citation>
    <scope>NUCLEOTIDE SEQUENCE [LARGE SCALE GENOMIC DNA]</scope>
</reference>
<evidence type="ECO:0000256" key="2">
    <source>
        <dbReference type="ARBA" id="ARBA00022801"/>
    </source>
</evidence>
<dbReference type="EMBL" id="KZ511817">
    <property type="protein sequence ID" value="PKU32095.1"/>
    <property type="molecule type" value="Genomic_DNA"/>
</dbReference>
<keyword evidence="3" id="KW-1133">Transmembrane helix</keyword>
<dbReference type="InterPro" id="IPR000407">
    <property type="entry name" value="GDA1_CD39_NTPase"/>
</dbReference>
<evidence type="ECO:0000313" key="5">
    <source>
        <dbReference type="Proteomes" id="UP000233556"/>
    </source>
</evidence>
<protein>
    <recommendedName>
        <fullName evidence="6">Ectonucleoside triphosphate diphosphohydrolase 8</fullName>
    </recommendedName>
</protein>
<evidence type="ECO:0008006" key="6">
    <source>
        <dbReference type="Google" id="ProtNLM"/>
    </source>
</evidence>
<evidence type="ECO:0000256" key="1">
    <source>
        <dbReference type="ARBA" id="ARBA00009283"/>
    </source>
</evidence>
<keyword evidence="3" id="KW-0472">Membrane</keyword>
<evidence type="ECO:0000256" key="3">
    <source>
        <dbReference type="SAM" id="Phobius"/>
    </source>
</evidence>
<proteinExistence type="inferred from homology"/>
<organism evidence="4 5">
    <name type="scientific">Limosa lapponica baueri</name>
    <dbReference type="NCBI Taxonomy" id="1758121"/>
    <lineage>
        <taxon>Eukaryota</taxon>
        <taxon>Metazoa</taxon>
        <taxon>Chordata</taxon>
        <taxon>Craniata</taxon>
        <taxon>Vertebrata</taxon>
        <taxon>Euteleostomi</taxon>
        <taxon>Archelosauria</taxon>
        <taxon>Archosauria</taxon>
        <taxon>Dinosauria</taxon>
        <taxon>Saurischia</taxon>
        <taxon>Theropoda</taxon>
        <taxon>Coelurosauria</taxon>
        <taxon>Aves</taxon>
        <taxon>Neognathae</taxon>
        <taxon>Neoaves</taxon>
        <taxon>Charadriiformes</taxon>
        <taxon>Scolopacidae</taxon>
        <taxon>Limosa</taxon>
    </lineage>
</organism>
<dbReference type="OrthoDB" id="6372431at2759"/>
<dbReference type="Proteomes" id="UP000233556">
    <property type="component" value="Unassembled WGS sequence"/>
</dbReference>
<evidence type="ECO:0000313" key="4">
    <source>
        <dbReference type="EMBL" id="PKU32095.1"/>
    </source>
</evidence>
<comment type="similarity">
    <text evidence="1">Belongs to the GDA1/CD39 NTPase family.</text>
</comment>
<dbReference type="GO" id="GO:0016787">
    <property type="term" value="F:hydrolase activity"/>
    <property type="evidence" value="ECO:0007669"/>
    <property type="project" value="UniProtKB-KW"/>
</dbReference>
<dbReference type="AlphaFoldDB" id="A0A2I0TE83"/>
<feature type="transmembrane region" description="Helical" evidence="3">
    <location>
        <begin position="75"/>
        <end position="98"/>
    </location>
</feature>
<dbReference type="Pfam" id="PF01150">
    <property type="entry name" value="GDA1_CD39"/>
    <property type="match status" value="1"/>
</dbReference>
<sequence>MNRTQLRDACAATSYALALLLQGYQFNRTTWLNIHFVRQVANVDVGWTLGYMLNLTNMIPSENPPRVIGLQRTNWIAATVSLAIMLILIFCLLTAICCQKNSFGYESL</sequence>
<name>A0A2I0TE83_LIMLA</name>
<keyword evidence="3" id="KW-0812">Transmembrane</keyword>